<dbReference type="Proteomes" id="UP001596378">
    <property type="component" value="Unassembled WGS sequence"/>
</dbReference>
<keyword evidence="4 9" id="KW-0418">Kinase</keyword>
<accession>A0ABW2F5Q9</accession>
<keyword evidence="2 9" id="KW-0808">Transferase</keyword>
<dbReference type="EC" id="2.7.1.-" evidence="9"/>
<evidence type="ECO:0000259" key="8">
    <source>
        <dbReference type="Pfam" id="PF17042"/>
    </source>
</evidence>
<dbReference type="InterPro" id="IPR031475">
    <property type="entry name" value="NBD_C"/>
</dbReference>
<gene>
    <name evidence="9" type="ORF">ACFQMJ_08000</name>
</gene>
<evidence type="ECO:0000256" key="1">
    <source>
        <dbReference type="ARBA" id="ARBA00005715"/>
    </source>
</evidence>
<evidence type="ECO:0000256" key="6">
    <source>
        <dbReference type="ARBA" id="ARBA00023277"/>
    </source>
</evidence>
<dbReference type="InterPro" id="IPR037051">
    <property type="entry name" value="4-carb_acid_sugar_kinase_N_sf"/>
</dbReference>
<comment type="caution">
    <text evidence="9">The sequence shown here is derived from an EMBL/GenBank/DDBJ whole genome shotgun (WGS) entry which is preliminary data.</text>
</comment>
<reference evidence="10" key="1">
    <citation type="journal article" date="2019" name="Int. J. Syst. Evol. Microbiol.">
        <title>The Global Catalogue of Microorganisms (GCM) 10K type strain sequencing project: providing services to taxonomists for standard genome sequencing and annotation.</title>
        <authorList>
            <consortium name="The Broad Institute Genomics Platform"/>
            <consortium name="The Broad Institute Genome Sequencing Center for Infectious Disease"/>
            <person name="Wu L."/>
            <person name="Ma J."/>
        </authorList>
    </citation>
    <scope>NUCLEOTIDE SEQUENCE [LARGE SCALE GENOMIC DNA]</scope>
    <source>
        <strain evidence="10">KCTC 12907</strain>
    </source>
</reference>
<dbReference type="Pfam" id="PF17042">
    <property type="entry name" value="NBD_C"/>
    <property type="match status" value="1"/>
</dbReference>
<dbReference type="SUPFAM" id="SSF142764">
    <property type="entry name" value="YgbK-like"/>
    <property type="match status" value="1"/>
</dbReference>
<evidence type="ECO:0000313" key="9">
    <source>
        <dbReference type="EMBL" id="MFC7148463.1"/>
    </source>
</evidence>
<dbReference type="GO" id="GO:0016301">
    <property type="term" value="F:kinase activity"/>
    <property type="evidence" value="ECO:0007669"/>
    <property type="project" value="UniProtKB-KW"/>
</dbReference>
<feature type="domain" description="Four-carbon acid sugar kinase N-terminal" evidence="7">
    <location>
        <begin position="3"/>
        <end position="226"/>
    </location>
</feature>
<evidence type="ECO:0000256" key="2">
    <source>
        <dbReference type="ARBA" id="ARBA00022679"/>
    </source>
</evidence>
<evidence type="ECO:0000256" key="5">
    <source>
        <dbReference type="ARBA" id="ARBA00022840"/>
    </source>
</evidence>
<dbReference type="InterPro" id="IPR042213">
    <property type="entry name" value="NBD_C_sf"/>
</dbReference>
<dbReference type="EMBL" id="JBHTAI010000004">
    <property type="protein sequence ID" value="MFC7148463.1"/>
    <property type="molecule type" value="Genomic_DNA"/>
</dbReference>
<evidence type="ECO:0000256" key="4">
    <source>
        <dbReference type="ARBA" id="ARBA00022777"/>
    </source>
</evidence>
<proteinExistence type="inferred from homology"/>
<evidence type="ECO:0000313" key="10">
    <source>
        <dbReference type="Proteomes" id="UP001596378"/>
    </source>
</evidence>
<dbReference type="RefSeq" id="WP_378050050.1">
    <property type="nucleotide sequence ID" value="NZ_JBHMDN010000023.1"/>
</dbReference>
<feature type="domain" description="Four-carbon acid sugar kinase nucleotide binding" evidence="8">
    <location>
        <begin position="251"/>
        <end position="410"/>
    </location>
</feature>
<sequence length="425" mass="45630">MKLAIIADDLTGANDTGVKLAERGLRTSVLLRMDGPLPGGRDVLVLDTNSRSLKRESAYETVRQAAEWIKERGIQDVYKKLDSTMRGNIGAELDAVYDAFHPDFIFIAPAFPSNGRKVIDGYLYVNGKLLHESEMAIDPKTPVVESYVPDLLARQTTRRVALLESGVLEAGPDSLSARLERLAREGTPYIVCDSTSEAHLARLAEAARDSRFRILWAGSAGLARYLPGLAEGETPAEPDTPAFRASSGPVLLVVGSVNPNTREQLKQVLESSEVCGIEMRAERASGSDEVRRAEIDRVCLAAENARLNGKSLALYSSLSAHAASAGAEKVPDSDAIASAIGEAAALIVRRTGIDSLVLTGGDTAKQVCVHLEIADLELLREAESGIPIGILNGKKRYRAITKAGSFGSGGTLLRLIRMMRGEEPL</sequence>
<dbReference type="Pfam" id="PF07005">
    <property type="entry name" value="SBD_N"/>
    <property type="match status" value="1"/>
</dbReference>
<name>A0ABW2F5Q9_9BACL</name>
<comment type="similarity">
    <text evidence="1">Belongs to the four-carbon acid sugar kinase family.</text>
</comment>
<dbReference type="Gene3D" id="3.40.50.10840">
    <property type="entry name" value="Putative sugar-binding, N-terminal domain"/>
    <property type="match status" value="1"/>
</dbReference>
<evidence type="ECO:0000256" key="3">
    <source>
        <dbReference type="ARBA" id="ARBA00022741"/>
    </source>
</evidence>
<organism evidence="9 10">
    <name type="scientific">Cohnella cellulosilytica</name>
    <dbReference type="NCBI Taxonomy" id="986710"/>
    <lineage>
        <taxon>Bacteria</taxon>
        <taxon>Bacillati</taxon>
        <taxon>Bacillota</taxon>
        <taxon>Bacilli</taxon>
        <taxon>Bacillales</taxon>
        <taxon>Paenibacillaceae</taxon>
        <taxon>Cohnella</taxon>
    </lineage>
</organism>
<keyword evidence="10" id="KW-1185">Reference proteome</keyword>
<protein>
    <submittedName>
        <fullName evidence="9">Four-carbon acid sugar kinase family protein</fullName>
        <ecNumber evidence="9">2.7.1.-</ecNumber>
    </submittedName>
</protein>
<keyword evidence="5" id="KW-0067">ATP-binding</keyword>
<dbReference type="InterPro" id="IPR010737">
    <property type="entry name" value="4-carb_acid_sugar_kinase_N"/>
</dbReference>
<evidence type="ECO:0000259" key="7">
    <source>
        <dbReference type="Pfam" id="PF07005"/>
    </source>
</evidence>
<dbReference type="Gene3D" id="3.40.980.20">
    <property type="entry name" value="Four-carbon acid sugar kinase, nucleotide binding domain"/>
    <property type="match status" value="1"/>
</dbReference>
<keyword evidence="3" id="KW-0547">Nucleotide-binding</keyword>
<keyword evidence="6" id="KW-0119">Carbohydrate metabolism</keyword>